<comment type="subcellular location">
    <subcellularLocation>
        <location evidence="1">Membrane</location>
        <topology evidence="1">Multi-pass membrane protein</topology>
    </subcellularLocation>
</comment>
<dbReference type="InterPro" id="IPR035952">
    <property type="entry name" value="Rhomboid-like_sf"/>
</dbReference>
<evidence type="ECO:0000313" key="7">
    <source>
        <dbReference type="EMBL" id="VAX06422.1"/>
    </source>
</evidence>
<feature type="transmembrane region" description="Helical" evidence="5">
    <location>
        <begin position="46"/>
        <end position="66"/>
    </location>
</feature>
<evidence type="ECO:0000256" key="1">
    <source>
        <dbReference type="ARBA" id="ARBA00004141"/>
    </source>
</evidence>
<proteinExistence type="predicted"/>
<keyword evidence="3 5" id="KW-1133">Transmembrane helix</keyword>
<dbReference type="AlphaFoldDB" id="A0A3B1ARR2"/>
<feature type="transmembrane region" description="Helical" evidence="5">
    <location>
        <begin position="109"/>
        <end position="130"/>
    </location>
</feature>
<dbReference type="GO" id="GO:0004252">
    <property type="term" value="F:serine-type endopeptidase activity"/>
    <property type="evidence" value="ECO:0007669"/>
    <property type="project" value="InterPro"/>
</dbReference>
<dbReference type="Gene3D" id="1.20.1540.10">
    <property type="entry name" value="Rhomboid-like"/>
    <property type="match status" value="1"/>
</dbReference>
<gene>
    <name evidence="7" type="ORF">MNBD_GAMMA25-1878</name>
</gene>
<dbReference type="GO" id="GO:0016020">
    <property type="term" value="C:membrane"/>
    <property type="evidence" value="ECO:0007669"/>
    <property type="project" value="UniProtKB-SubCell"/>
</dbReference>
<feature type="transmembrane region" description="Helical" evidence="5">
    <location>
        <begin position="20"/>
        <end position="40"/>
    </location>
</feature>
<evidence type="ECO:0000256" key="4">
    <source>
        <dbReference type="ARBA" id="ARBA00023136"/>
    </source>
</evidence>
<protein>
    <recommendedName>
        <fullName evidence="6">Peptidase S54 rhomboid domain-containing protein</fullName>
    </recommendedName>
</protein>
<dbReference type="InterPro" id="IPR023826">
    <property type="entry name" value="Rhom-like_SP_proteobac"/>
</dbReference>
<dbReference type="EMBL" id="UOFY01000008">
    <property type="protein sequence ID" value="VAX06422.1"/>
    <property type="molecule type" value="Genomic_DNA"/>
</dbReference>
<dbReference type="Pfam" id="PF01694">
    <property type="entry name" value="Rhomboid"/>
    <property type="match status" value="1"/>
</dbReference>
<dbReference type="InterPro" id="IPR022764">
    <property type="entry name" value="Peptidase_S54_rhomboid_dom"/>
</dbReference>
<reference evidence="7" key="1">
    <citation type="submission" date="2018-06" db="EMBL/GenBank/DDBJ databases">
        <authorList>
            <person name="Zhirakovskaya E."/>
        </authorList>
    </citation>
    <scope>NUCLEOTIDE SEQUENCE</scope>
</reference>
<dbReference type="SUPFAM" id="SSF144091">
    <property type="entry name" value="Rhomboid-like"/>
    <property type="match status" value="1"/>
</dbReference>
<feature type="domain" description="Peptidase S54 rhomboid" evidence="6">
    <location>
        <begin position="1"/>
        <end position="119"/>
    </location>
</feature>
<dbReference type="NCBIfam" id="TIGR03902">
    <property type="entry name" value="rhom_GG_sort"/>
    <property type="match status" value="1"/>
</dbReference>
<keyword evidence="2 5" id="KW-0812">Transmembrane</keyword>
<evidence type="ECO:0000256" key="2">
    <source>
        <dbReference type="ARBA" id="ARBA00022692"/>
    </source>
</evidence>
<sequence>MNMSGLVLLNVLFKNIFSPLQWFALILVSMLGIDLGLIIFNPEIAWYVGFSGVLHGIIAVVSLMLILNHGVKGAGMLILLLFKLIWEQLSGPLPGTEDWTGGAVITEAHLYGAISGGIFFIFGAVSSSIWEKRPG</sequence>
<accession>A0A3B1ARR2</accession>
<name>A0A3B1ARR2_9ZZZZ</name>
<evidence type="ECO:0000259" key="6">
    <source>
        <dbReference type="Pfam" id="PF01694"/>
    </source>
</evidence>
<organism evidence="7">
    <name type="scientific">hydrothermal vent metagenome</name>
    <dbReference type="NCBI Taxonomy" id="652676"/>
    <lineage>
        <taxon>unclassified sequences</taxon>
        <taxon>metagenomes</taxon>
        <taxon>ecological metagenomes</taxon>
    </lineage>
</organism>
<evidence type="ECO:0000256" key="5">
    <source>
        <dbReference type="SAM" id="Phobius"/>
    </source>
</evidence>
<keyword evidence="4 5" id="KW-0472">Membrane</keyword>
<evidence type="ECO:0000256" key="3">
    <source>
        <dbReference type="ARBA" id="ARBA00022989"/>
    </source>
</evidence>